<sequence>MAMAMAMAMAMPMPAISCSAKQCQKSRSSHCRALDSFQRKRMTKGPCARLGGGGSEEGEQKKFITKEQEPQ</sequence>
<feature type="non-terminal residue" evidence="2">
    <location>
        <position position="1"/>
    </location>
</feature>
<gene>
    <name evidence="2" type="ORF">KI387_001981</name>
</gene>
<keyword evidence="3" id="KW-1185">Reference proteome</keyword>
<accession>A0AA38GVK7</accession>
<proteinExistence type="predicted"/>
<feature type="region of interest" description="Disordered" evidence="1">
    <location>
        <begin position="42"/>
        <end position="71"/>
    </location>
</feature>
<protein>
    <submittedName>
        <fullName evidence="2">Uncharacterized protein</fullName>
    </submittedName>
</protein>
<dbReference type="AlphaFoldDB" id="A0AA38GVK7"/>
<name>A0AA38GVK7_TAXCH</name>
<dbReference type="Proteomes" id="UP000824469">
    <property type="component" value="Unassembled WGS sequence"/>
</dbReference>
<reference evidence="2 3" key="1">
    <citation type="journal article" date="2021" name="Nat. Plants">
        <title>The Taxus genome provides insights into paclitaxel biosynthesis.</title>
        <authorList>
            <person name="Xiong X."/>
            <person name="Gou J."/>
            <person name="Liao Q."/>
            <person name="Li Y."/>
            <person name="Zhou Q."/>
            <person name="Bi G."/>
            <person name="Li C."/>
            <person name="Du R."/>
            <person name="Wang X."/>
            <person name="Sun T."/>
            <person name="Guo L."/>
            <person name="Liang H."/>
            <person name="Lu P."/>
            <person name="Wu Y."/>
            <person name="Zhang Z."/>
            <person name="Ro D.K."/>
            <person name="Shang Y."/>
            <person name="Huang S."/>
            <person name="Yan J."/>
        </authorList>
    </citation>
    <scope>NUCLEOTIDE SEQUENCE [LARGE SCALE GENOMIC DNA]</scope>
    <source>
        <strain evidence="2">Ta-2019</strain>
    </source>
</reference>
<feature type="compositionally biased region" description="Basic and acidic residues" evidence="1">
    <location>
        <begin position="58"/>
        <end position="71"/>
    </location>
</feature>
<dbReference type="EMBL" id="JAHRHJ020000001">
    <property type="protein sequence ID" value="KAH9329873.1"/>
    <property type="molecule type" value="Genomic_DNA"/>
</dbReference>
<evidence type="ECO:0000313" key="2">
    <source>
        <dbReference type="EMBL" id="KAH9329873.1"/>
    </source>
</evidence>
<evidence type="ECO:0000256" key="1">
    <source>
        <dbReference type="SAM" id="MobiDB-lite"/>
    </source>
</evidence>
<organism evidence="2 3">
    <name type="scientific">Taxus chinensis</name>
    <name type="common">Chinese yew</name>
    <name type="synonym">Taxus wallichiana var. chinensis</name>
    <dbReference type="NCBI Taxonomy" id="29808"/>
    <lineage>
        <taxon>Eukaryota</taxon>
        <taxon>Viridiplantae</taxon>
        <taxon>Streptophyta</taxon>
        <taxon>Embryophyta</taxon>
        <taxon>Tracheophyta</taxon>
        <taxon>Spermatophyta</taxon>
        <taxon>Pinopsida</taxon>
        <taxon>Pinidae</taxon>
        <taxon>Conifers II</taxon>
        <taxon>Cupressales</taxon>
        <taxon>Taxaceae</taxon>
        <taxon>Taxus</taxon>
    </lineage>
</organism>
<comment type="caution">
    <text evidence="2">The sequence shown here is derived from an EMBL/GenBank/DDBJ whole genome shotgun (WGS) entry which is preliminary data.</text>
</comment>
<evidence type="ECO:0000313" key="3">
    <source>
        <dbReference type="Proteomes" id="UP000824469"/>
    </source>
</evidence>